<dbReference type="AlphaFoldDB" id="A0A1A5Y9Z8"/>
<evidence type="ECO:0000313" key="1">
    <source>
        <dbReference type="EMBL" id="OBR62393.1"/>
    </source>
</evidence>
<accession>A0A1A5Y9Z8</accession>
<dbReference type="RefSeq" id="WP_068687253.1">
    <property type="nucleotide sequence ID" value="NZ_LYPA01000080.1"/>
</dbReference>
<sequence length="493" mass="51640">MQLTPNLKLKKPEASDAINVEDLNGNSDVLDAEVTKLVSTTDAGRMSAADKVKLNGIAAGAQVNPGAATTSAAGLMSAADKSKLDGVATGANNYTHPSSHPPSIITQDSSNRFVTDAEKAAWNAKAGTAVATGSANGLMPAADKAALNAATNAATASTLVKRDSAGRMKAAAPAAADDVAILNSLFAPPFAQTTGTGTAYTVTFSPAITEYKPGLRLTISFHLANGTSPTINVNGLGAKDIIRSNMTSPPAGFMRIWSIHTLVYNGTAFQLMGEGGEYGTAAASDVWAGKTIGTDNGLLTGTMPIRINWNEATAIDSTAAPHRLFLMPPKGYYDGVEGNSWVYRDDPNFIAANIRSGVNVFGLAGTLVEEEVFSAGNTIILSDPFTRSGYGPTPRLARSYKINRNGIYRITFSMSSHGNVAYGQIYKNDVPYGIMHGRANSDLGDYTQDLYFAKGDECALYLWTSDYSAAAGSGGVRFQTSNNPNPTLWNTGS</sequence>
<reference evidence="1 2" key="1">
    <citation type="submission" date="2016-05" db="EMBL/GenBank/DDBJ databases">
        <title>Paenibacillus oryzae. sp. nov., isolated from the rice root.</title>
        <authorList>
            <person name="Zhang J."/>
            <person name="Zhang X."/>
        </authorList>
    </citation>
    <scope>NUCLEOTIDE SEQUENCE [LARGE SCALE GENOMIC DNA]</scope>
    <source>
        <strain evidence="1 2">1DrF-4</strain>
    </source>
</reference>
<proteinExistence type="predicted"/>
<evidence type="ECO:0000313" key="2">
    <source>
        <dbReference type="Proteomes" id="UP000092024"/>
    </source>
</evidence>
<gene>
    <name evidence="1" type="ORF">A7K91_01885</name>
</gene>
<dbReference type="EMBL" id="LYPA01000080">
    <property type="protein sequence ID" value="OBR62393.1"/>
    <property type="molecule type" value="Genomic_DNA"/>
</dbReference>
<protein>
    <submittedName>
        <fullName evidence="1">Uncharacterized protein</fullName>
    </submittedName>
</protein>
<organism evidence="1 2">
    <name type="scientific">Paenibacillus oryzae</name>
    <dbReference type="NCBI Taxonomy" id="1844972"/>
    <lineage>
        <taxon>Bacteria</taxon>
        <taxon>Bacillati</taxon>
        <taxon>Bacillota</taxon>
        <taxon>Bacilli</taxon>
        <taxon>Bacillales</taxon>
        <taxon>Paenibacillaceae</taxon>
        <taxon>Paenibacillus</taxon>
    </lineage>
</organism>
<comment type="caution">
    <text evidence="1">The sequence shown here is derived from an EMBL/GenBank/DDBJ whole genome shotgun (WGS) entry which is preliminary data.</text>
</comment>
<dbReference type="OrthoDB" id="2625211at2"/>
<dbReference type="Proteomes" id="UP000092024">
    <property type="component" value="Unassembled WGS sequence"/>
</dbReference>
<keyword evidence="2" id="KW-1185">Reference proteome</keyword>
<dbReference type="STRING" id="1844972.A7K91_01885"/>
<name>A0A1A5Y9Z8_9BACL</name>